<reference evidence="3" key="1">
    <citation type="journal article" date="2023" name="Mol. Phylogenet. Evol.">
        <title>Genome-scale phylogeny and comparative genomics of the fungal order Sordariales.</title>
        <authorList>
            <person name="Hensen N."/>
            <person name="Bonometti L."/>
            <person name="Westerberg I."/>
            <person name="Brannstrom I.O."/>
            <person name="Guillou S."/>
            <person name="Cros-Aarteil S."/>
            <person name="Calhoun S."/>
            <person name="Haridas S."/>
            <person name="Kuo A."/>
            <person name="Mondo S."/>
            <person name="Pangilinan J."/>
            <person name="Riley R."/>
            <person name="LaButti K."/>
            <person name="Andreopoulos B."/>
            <person name="Lipzen A."/>
            <person name="Chen C."/>
            <person name="Yan M."/>
            <person name="Daum C."/>
            <person name="Ng V."/>
            <person name="Clum A."/>
            <person name="Steindorff A."/>
            <person name="Ohm R.A."/>
            <person name="Martin F."/>
            <person name="Silar P."/>
            <person name="Natvig D.O."/>
            <person name="Lalanne C."/>
            <person name="Gautier V."/>
            <person name="Ament-Velasquez S.L."/>
            <person name="Kruys A."/>
            <person name="Hutchinson M.I."/>
            <person name="Powell A.J."/>
            <person name="Barry K."/>
            <person name="Miller A.N."/>
            <person name="Grigoriev I.V."/>
            <person name="Debuchy R."/>
            <person name="Gladieux P."/>
            <person name="Hiltunen Thoren M."/>
            <person name="Johannesson H."/>
        </authorList>
    </citation>
    <scope>NUCLEOTIDE SEQUENCE</scope>
    <source>
        <strain evidence="3">PSN243</strain>
    </source>
</reference>
<proteinExistence type="predicted"/>
<dbReference type="EMBL" id="MU865979">
    <property type="protein sequence ID" value="KAK4444301.1"/>
    <property type="molecule type" value="Genomic_DNA"/>
</dbReference>
<feature type="compositionally biased region" description="Low complexity" evidence="1">
    <location>
        <begin position="225"/>
        <end position="249"/>
    </location>
</feature>
<feature type="compositionally biased region" description="Basic and acidic residues" evidence="1">
    <location>
        <begin position="470"/>
        <end position="484"/>
    </location>
</feature>
<dbReference type="SUPFAM" id="SSF54236">
    <property type="entry name" value="Ubiquitin-like"/>
    <property type="match status" value="2"/>
</dbReference>
<dbReference type="PROSITE" id="PS50033">
    <property type="entry name" value="UBX"/>
    <property type="match status" value="1"/>
</dbReference>
<sequence>MSAHVEVVTADFRRHKIKVTAGTYLVDVLDEACKKHNLSSDKYLLKHKQKIIDLAVPFRTSGLAPGAKLELVQKSNSPSVVSIALDVNGSRFTKKLPSDMTLWQVMRQFETAEKGLNITAKPSEKAGNAGQVYHDAPVVNIMGREFSAMEDLQKTLSQCGIISGSMVLRVSFRSTEKTLYDAMNEIGQYLKDVEPTPSAAEKKPDPTPTPAAAEPPIAPEPQPKAEPAGDAVEQQPAQADAPQAPEPAVETSPAEESNAMEVDEAPAVATDTDLLQPATVFSAPSSSTPVAARIQVDDSMYQPTIAHAQLHQIHLEARTRNTRLKSDAELAAEAAEAAAKLAKITKVDVKIRFPDQTSAQWEVHPEHTGSFLYQAVRAVMAHPNQPFKLMTSGPNPVTILDNNKRLIADHKFRARELLNLLWDTAVPTDVRKSAFLTSNVASRAQAIVVPEVPQTAEDDSGPSAGPSKPVKSEKSDSKADGEDIRKKIGKFFKLPGKK</sequence>
<evidence type="ECO:0000256" key="1">
    <source>
        <dbReference type="SAM" id="MobiDB-lite"/>
    </source>
</evidence>
<dbReference type="PANTHER" id="PTHR46467">
    <property type="entry name" value="TETHER CONTAINING UBX DOMAIN FOR GLUT4"/>
    <property type="match status" value="1"/>
</dbReference>
<dbReference type="Gene3D" id="3.10.20.90">
    <property type="entry name" value="Phosphatidylinositol 3-kinase Catalytic Subunit, Chain A, domain 1"/>
    <property type="match status" value="1"/>
</dbReference>
<dbReference type="CDD" id="cd16105">
    <property type="entry name" value="Ubl_ASPSCR1_like"/>
    <property type="match status" value="1"/>
</dbReference>
<gene>
    <name evidence="3" type="ORF">QBC34DRAFT_415527</name>
</gene>
<evidence type="ECO:0000259" key="2">
    <source>
        <dbReference type="PROSITE" id="PS50033"/>
    </source>
</evidence>
<dbReference type="GO" id="GO:0005634">
    <property type="term" value="C:nucleus"/>
    <property type="evidence" value="ECO:0007669"/>
    <property type="project" value="TreeGrafter"/>
</dbReference>
<dbReference type="Proteomes" id="UP001321760">
    <property type="component" value="Unassembled WGS sequence"/>
</dbReference>
<feature type="region of interest" description="Disordered" evidence="1">
    <location>
        <begin position="196"/>
        <end position="259"/>
    </location>
</feature>
<dbReference type="PANTHER" id="PTHR46467:SF1">
    <property type="entry name" value="TETHER CONTAINING UBX DOMAIN FOR GLUT4"/>
    <property type="match status" value="1"/>
</dbReference>
<comment type="caution">
    <text evidence="3">The sequence shown here is derived from an EMBL/GenBank/DDBJ whole genome shotgun (WGS) entry which is preliminary data.</text>
</comment>
<feature type="domain" description="UBX" evidence="2">
    <location>
        <begin position="342"/>
        <end position="420"/>
    </location>
</feature>
<reference evidence="3" key="2">
    <citation type="submission" date="2023-05" db="EMBL/GenBank/DDBJ databases">
        <authorList>
            <consortium name="Lawrence Berkeley National Laboratory"/>
            <person name="Steindorff A."/>
            <person name="Hensen N."/>
            <person name="Bonometti L."/>
            <person name="Westerberg I."/>
            <person name="Brannstrom I.O."/>
            <person name="Guillou S."/>
            <person name="Cros-Aarteil S."/>
            <person name="Calhoun S."/>
            <person name="Haridas S."/>
            <person name="Kuo A."/>
            <person name="Mondo S."/>
            <person name="Pangilinan J."/>
            <person name="Riley R."/>
            <person name="Labutti K."/>
            <person name="Andreopoulos B."/>
            <person name="Lipzen A."/>
            <person name="Chen C."/>
            <person name="Yanf M."/>
            <person name="Daum C."/>
            <person name="Ng V."/>
            <person name="Clum A."/>
            <person name="Ohm R."/>
            <person name="Martin F."/>
            <person name="Silar P."/>
            <person name="Natvig D."/>
            <person name="Lalanne C."/>
            <person name="Gautier V."/>
            <person name="Ament-Velasquez S.L."/>
            <person name="Kruys A."/>
            <person name="Hutchinson M.I."/>
            <person name="Powell A.J."/>
            <person name="Barry K."/>
            <person name="Miller A.N."/>
            <person name="Grigoriev I.V."/>
            <person name="Debuchy R."/>
            <person name="Gladieux P."/>
            <person name="Thoren M.H."/>
            <person name="Johannesson H."/>
        </authorList>
    </citation>
    <scope>NUCLEOTIDE SEQUENCE</scope>
    <source>
        <strain evidence="3">PSN243</strain>
    </source>
</reference>
<name>A0AAV9G9P4_9PEZI</name>
<dbReference type="GO" id="GO:0005737">
    <property type="term" value="C:cytoplasm"/>
    <property type="evidence" value="ECO:0007669"/>
    <property type="project" value="TreeGrafter"/>
</dbReference>
<dbReference type="InterPro" id="IPR021569">
    <property type="entry name" value="TUG-UBL1"/>
</dbReference>
<dbReference type="AlphaFoldDB" id="A0AAV9G9P4"/>
<dbReference type="Pfam" id="PF00789">
    <property type="entry name" value="UBX"/>
    <property type="match status" value="1"/>
</dbReference>
<evidence type="ECO:0000313" key="4">
    <source>
        <dbReference type="Proteomes" id="UP001321760"/>
    </source>
</evidence>
<dbReference type="GO" id="GO:0006886">
    <property type="term" value="P:intracellular protein transport"/>
    <property type="evidence" value="ECO:0007669"/>
    <property type="project" value="TreeGrafter"/>
</dbReference>
<dbReference type="GO" id="GO:0012506">
    <property type="term" value="C:vesicle membrane"/>
    <property type="evidence" value="ECO:0007669"/>
    <property type="project" value="TreeGrafter"/>
</dbReference>
<keyword evidence="4" id="KW-1185">Reference proteome</keyword>
<dbReference type="Pfam" id="PF11470">
    <property type="entry name" value="TUG-UBL1"/>
    <property type="match status" value="1"/>
</dbReference>
<dbReference type="InterPro" id="IPR001012">
    <property type="entry name" value="UBX_dom"/>
</dbReference>
<feature type="region of interest" description="Disordered" evidence="1">
    <location>
        <begin position="450"/>
        <end position="484"/>
    </location>
</feature>
<accession>A0AAV9G9P4</accession>
<organism evidence="3 4">
    <name type="scientific">Podospora aff. communis PSN243</name>
    <dbReference type="NCBI Taxonomy" id="3040156"/>
    <lineage>
        <taxon>Eukaryota</taxon>
        <taxon>Fungi</taxon>
        <taxon>Dikarya</taxon>
        <taxon>Ascomycota</taxon>
        <taxon>Pezizomycotina</taxon>
        <taxon>Sordariomycetes</taxon>
        <taxon>Sordariomycetidae</taxon>
        <taxon>Sordariales</taxon>
        <taxon>Podosporaceae</taxon>
        <taxon>Podospora</taxon>
    </lineage>
</organism>
<evidence type="ECO:0000313" key="3">
    <source>
        <dbReference type="EMBL" id="KAK4444301.1"/>
    </source>
</evidence>
<protein>
    <submittedName>
        <fullName evidence="3">GLUT4 regulating protein TUG-domain-containing protein</fullName>
    </submittedName>
</protein>
<dbReference type="InterPro" id="IPR029071">
    <property type="entry name" value="Ubiquitin-like_domsf"/>
</dbReference>